<gene>
    <name evidence="1" type="ORF">INT48_005411</name>
</gene>
<dbReference type="AlphaFoldDB" id="A0A8H7VRZ6"/>
<dbReference type="Proteomes" id="UP000613177">
    <property type="component" value="Unassembled WGS sequence"/>
</dbReference>
<keyword evidence="2" id="KW-1185">Reference proteome</keyword>
<proteinExistence type="predicted"/>
<accession>A0A8H7VRZ6</accession>
<evidence type="ECO:0000313" key="2">
    <source>
        <dbReference type="Proteomes" id="UP000613177"/>
    </source>
</evidence>
<sequence length="193" mass="22379">MRRRLERNIQKCTKEGGDIAAVWQSTSDNNTKIPTKYKKRHKTNSIVFWRRFINSDFDTIVAQEREKQEEQMSADEADPAPAPAVSLTNTYQLFGFPFNSIIRRDLSYILKSAFMDRLSRTMEQSSDYITSFGLTLYKLMIIFKYHSFIIAEDGNIIIQKAQGFSFQGILLADFMLSHENRYVAPPLSRSIKI</sequence>
<evidence type="ECO:0000313" key="1">
    <source>
        <dbReference type="EMBL" id="KAG2232521.1"/>
    </source>
</evidence>
<protein>
    <submittedName>
        <fullName evidence="1">Uncharacterized protein</fullName>
    </submittedName>
</protein>
<name>A0A8H7VRZ6_9FUNG</name>
<dbReference type="EMBL" id="JAEPRE010000108">
    <property type="protein sequence ID" value="KAG2232521.1"/>
    <property type="molecule type" value="Genomic_DNA"/>
</dbReference>
<reference evidence="1" key="1">
    <citation type="submission" date="2021-01" db="EMBL/GenBank/DDBJ databases">
        <title>Metabolic potential, ecology and presence of endohyphal bacteria is reflected in genomic diversity of Mucoromycotina.</title>
        <authorList>
            <person name="Muszewska A."/>
            <person name="Okrasinska A."/>
            <person name="Steczkiewicz K."/>
            <person name="Drgas O."/>
            <person name="Orlowska M."/>
            <person name="Perlinska-Lenart U."/>
            <person name="Aleksandrzak-Piekarczyk T."/>
            <person name="Szatraj K."/>
            <person name="Zielenkiewicz U."/>
            <person name="Pilsyk S."/>
            <person name="Malc E."/>
            <person name="Mieczkowski P."/>
            <person name="Kruszewska J.S."/>
            <person name="Biernat P."/>
            <person name="Pawlowska J."/>
        </authorList>
    </citation>
    <scope>NUCLEOTIDE SEQUENCE</scope>
    <source>
        <strain evidence="1">WA0000018081</strain>
    </source>
</reference>
<comment type="caution">
    <text evidence="1">The sequence shown here is derived from an EMBL/GenBank/DDBJ whole genome shotgun (WGS) entry which is preliminary data.</text>
</comment>
<organism evidence="1 2">
    <name type="scientific">Thamnidium elegans</name>
    <dbReference type="NCBI Taxonomy" id="101142"/>
    <lineage>
        <taxon>Eukaryota</taxon>
        <taxon>Fungi</taxon>
        <taxon>Fungi incertae sedis</taxon>
        <taxon>Mucoromycota</taxon>
        <taxon>Mucoromycotina</taxon>
        <taxon>Mucoromycetes</taxon>
        <taxon>Mucorales</taxon>
        <taxon>Mucorineae</taxon>
        <taxon>Mucoraceae</taxon>
        <taxon>Thamnidium</taxon>
    </lineage>
</organism>